<feature type="domain" description="Plastocyanin-like" evidence="7">
    <location>
        <begin position="506"/>
        <end position="615"/>
    </location>
</feature>
<evidence type="ECO:0000313" key="9">
    <source>
        <dbReference type="EMBL" id="RAK62642.1"/>
    </source>
</evidence>
<dbReference type="InterPro" id="IPR034284">
    <property type="entry name" value="CuRO_1_CopA"/>
</dbReference>
<keyword evidence="5" id="KW-0732">Signal</keyword>
<feature type="chain" id="PRO_5016386433" evidence="5">
    <location>
        <begin position="19"/>
        <end position="806"/>
    </location>
</feature>
<keyword evidence="10" id="KW-1185">Reference proteome</keyword>
<evidence type="ECO:0000256" key="2">
    <source>
        <dbReference type="ARBA" id="ARBA00023002"/>
    </source>
</evidence>
<evidence type="ECO:0000259" key="7">
    <source>
        <dbReference type="Pfam" id="PF07731"/>
    </source>
</evidence>
<dbReference type="InterPro" id="IPR011706">
    <property type="entry name" value="Cu-oxidase_C"/>
</dbReference>
<evidence type="ECO:0000256" key="5">
    <source>
        <dbReference type="SAM" id="SignalP"/>
    </source>
</evidence>
<dbReference type="SUPFAM" id="SSF49503">
    <property type="entry name" value="Cupredoxins"/>
    <property type="match status" value="3"/>
</dbReference>
<dbReference type="GO" id="GO:0016491">
    <property type="term" value="F:oxidoreductase activity"/>
    <property type="evidence" value="ECO:0007669"/>
    <property type="project" value="UniProtKB-KW"/>
</dbReference>
<dbReference type="InterPro" id="IPR045087">
    <property type="entry name" value="Cu-oxidase_fam"/>
</dbReference>
<dbReference type="Pfam" id="PF00394">
    <property type="entry name" value="Cu-oxidase"/>
    <property type="match status" value="1"/>
</dbReference>
<dbReference type="InterPro" id="IPR002355">
    <property type="entry name" value="Cu_oxidase_Cu_BS"/>
</dbReference>
<evidence type="ECO:0000256" key="1">
    <source>
        <dbReference type="ARBA" id="ARBA00022723"/>
    </source>
</evidence>
<dbReference type="Proteomes" id="UP000248553">
    <property type="component" value="Unassembled WGS sequence"/>
</dbReference>
<evidence type="ECO:0000313" key="10">
    <source>
        <dbReference type="Proteomes" id="UP000248553"/>
    </source>
</evidence>
<dbReference type="Gene3D" id="2.60.40.420">
    <property type="entry name" value="Cupredoxins - blue copper proteins"/>
    <property type="match status" value="3"/>
</dbReference>
<feature type="region of interest" description="Disordered" evidence="4">
    <location>
        <begin position="24"/>
        <end position="46"/>
    </location>
</feature>
<dbReference type="CDD" id="cd13896">
    <property type="entry name" value="CuRO_3_CopA"/>
    <property type="match status" value="1"/>
</dbReference>
<evidence type="ECO:0000256" key="4">
    <source>
        <dbReference type="SAM" id="MobiDB-lite"/>
    </source>
</evidence>
<dbReference type="InterPro" id="IPR011707">
    <property type="entry name" value="Cu-oxidase-like_N"/>
</dbReference>
<feature type="signal peptide" evidence="5">
    <location>
        <begin position="1"/>
        <end position="18"/>
    </location>
</feature>
<evidence type="ECO:0000259" key="6">
    <source>
        <dbReference type="Pfam" id="PF00394"/>
    </source>
</evidence>
<dbReference type="CDD" id="cd13848">
    <property type="entry name" value="CuRO_1_CopA"/>
    <property type="match status" value="1"/>
</dbReference>
<evidence type="ECO:0000256" key="3">
    <source>
        <dbReference type="ARBA" id="ARBA00023008"/>
    </source>
</evidence>
<feature type="domain" description="Plastocyanin-like" evidence="8">
    <location>
        <begin position="70"/>
        <end position="177"/>
    </location>
</feature>
<feature type="region of interest" description="Disordered" evidence="4">
    <location>
        <begin position="389"/>
        <end position="458"/>
    </location>
</feature>
<comment type="caution">
    <text evidence="9">The sequence shown here is derived from an EMBL/GenBank/DDBJ whole genome shotgun (WGS) entry which is preliminary data.</text>
</comment>
<dbReference type="InterPro" id="IPR001117">
    <property type="entry name" value="Cu-oxidase_2nd"/>
</dbReference>
<dbReference type="GO" id="GO:0005507">
    <property type="term" value="F:copper ion binding"/>
    <property type="evidence" value="ECO:0007669"/>
    <property type="project" value="InterPro"/>
</dbReference>
<organism evidence="9 10">
    <name type="scientific">Hymenobacter edaphi</name>
    <dbReference type="NCBI Taxonomy" id="2211146"/>
    <lineage>
        <taxon>Bacteria</taxon>
        <taxon>Pseudomonadati</taxon>
        <taxon>Bacteroidota</taxon>
        <taxon>Cytophagia</taxon>
        <taxon>Cytophagales</taxon>
        <taxon>Hymenobacteraceae</taxon>
        <taxon>Hymenobacter</taxon>
    </lineage>
</organism>
<feature type="domain" description="Plastocyanin-like" evidence="6">
    <location>
        <begin position="185"/>
        <end position="330"/>
    </location>
</feature>
<keyword evidence="3" id="KW-0186">Copper</keyword>
<dbReference type="EMBL" id="QHKM01000013">
    <property type="protein sequence ID" value="RAK62642.1"/>
    <property type="molecule type" value="Genomic_DNA"/>
</dbReference>
<dbReference type="PANTHER" id="PTHR11709:SF394">
    <property type="entry name" value="FI03373P-RELATED"/>
    <property type="match status" value="1"/>
</dbReference>
<dbReference type="AlphaFoldDB" id="A0A328B5F9"/>
<keyword evidence="2" id="KW-0560">Oxidoreductase</keyword>
<dbReference type="PROSITE" id="PS00080">
    <property type="entry name" value="MULTICOPPER_OXIDASE2"/>
    <property type="match status" value="1"/>
</dbReference>
<reference evidence="10" key="1">
    <citation type="submission" date="2018-05" db="EMBL/GenBank/DDBJ databases">
        <authorList>
            <person name="Nie L."/>
        </authorList>
    </citation>
    <scope>NUCLEOTIDE SEQUENCE [LARGE SCALE GENOMIC DNA]</scope>
    <source>
        <strain evidence="10">NL</strain>
    </source>
</reference>
<gene>
    <name evidence="9" type="ORF">DLM85_23435</name>
</gene>
<evidence type="ECO:0000259" key="8">
    <source>
        <dbReference type="Pfam" id="PF07732"/>
    </source>
</evidence>
<dbReference type="InterPro" id="IPR034279">
    <property type="entry name" value="CuRO_3_CopA"/>
</dbReference>
<name>A0A328B5F9_9BACT</name>
<keyword evidence="1" id="KW-0479">Metal-binding</keyword>
<dbReference type="InterPro" id="IPR008972">
    <property type="entry name" value="Cupredoxin"/>
</dbReference>
<sequence>MRILFLLAALLAAMPAWAQHTPGMRMGKSAEPHLTQSAPPAAQLQGKVVTPRTSYVGKRVEYDLYVDERLVNFTGRTRRAIGINGQIPAPTLTFNEGDTAVIRVHNQMHMETSIHWHGLLLPNEQDGVPYLNTAPVEPGGTHTFTFPLIQSGTYWYHSHTMLQEQDGVYGSIVIHPKRIPYEMKEYVLVLSDWTDHKSKEVLRYLKRTGEWFAVQKGATQSYGEALAAGYFKDKLKQEWGRMPAMDLTDIYYNKFLTNGQEKGYFKDAKPGEVVRLRVINGSASSYFYLQYAGGPMQVIAADGINVEPFPVNKLEIATAETYDLLVTVPAVGAAEFRATANDITGYTSTFIGQGEPMKAPDLPRINYFQMMREMNSMEGMSGMDMGGAGMTKEQGSGEMKGMDMAGHQGPKPARPAAGSSMPGMDMQHGAAPATTAPSPQNRPENTQEKAGKSMGSMQDMGGMAGMDMGGMAGMSGMGGSAGDFNYNLLRALNPTALDSTKQWREINLTLTGNMLRYVWSFDNKTLSQADKIPIRKGENVRITFTNTTMMRHPLHLHGHFFRLVNAQGAYSPMKHTFDIQSMGKVTIEFDANEEQDWFFHCHILYHMMAGMARIVSYEGTPQNEYARTDYKELKKEDNQPYLWADLMAHSQGAFLESTLSNNRNALEFEGRVNYQGNFETETHLLRYLDNRQFLAAFVGFDYRNNRTLLAEGERNTKNNRRVFDVGLYYLLPLLVRSELRLDSNGKVRLQLERTDLPLSNNFFADLLVNTDREYNVAFRYMVSKYVSLSTNYDSDYKWGAGLTLHY</sequence>
<dbReference type="PANTHER" id="PTHR11709">
    <property type="entry name" value="MULTI-COPPER OXIDASE"/>
    <property type="match status" value="1"/>
</dbReference>
<feature type="compositionally biased region" description="Polar residues" evidence="4">
    <location>
        <begin position="435"/>
        <end position="444"/>
    </location>
</feature>
<proteinExistence type="predicted"/>
<dbReference type="Pfam" id="PF07731">
    <property type="entry name" value="Cu-oxidase_2"/>
    <property type="match status" value="1"/>
</dbReference>
<dbReference type="Pfam" id="PF07732">
    <property type="entry name" value="Cu-oxidase_3"/>
    <property type="match status" value="1"/>
</dbReference>
<dbReference type="RefSeq" id="WP_111480618.1">
    <property type="nucleotide sequence ID" value="NZ_QHKM01000013.1"/>
</dbReference>
<accession>A0A328B5F9</accession>
<dbReference type="OrthoDB" id="9757546at2"/>
<protein>
    <submittedName>
        <fullName evidence="9">Copper oxidase</fullName>
    </submittedName>
</protein>